<dbReference type="NCBIfam" id="NF001453">
    <property type="entry name" value="PRK00312.1"/>
    <property type="match status" value="1"/>
</dbReference>
<dbReference type="SUPFAM" id="SSF53335">
    <property type="entry name" value="S-adenosyl-L-methionine-dependent methyltransferases"/>
    <property type="match status" value="1"/>
</dbReference>
<dbReference type="Gene3D" id="3.40.50.150">
    <property type="entry name" value="Vaccinia Virus protein VP39"/>
    <property type="match status" value="1"/>
</dbReference>
<dbReference type="EC" id="2.1.1.77" evidence="7"/>
<dbReference type="CDD" id="cd02440">
    <property type="entry name" value="AdoMet_MTases"/>
    <property type="match status" value="1"/>
</dbReference>
<dbReference type="FunFam" id="3.40.50.150:FF:000010">
    <property type="entry name" value="Protein-L-isoaspartate O-methyltransferase"/>
    <property type="match status" value="1"/>
</dbReference>
<evidence type="ECO:0000256" key="7">
    <source>
        <dbReference type="HAMAP-Rule" id="MF_00090"/>
    </source>
</evidence>
<reference evidence="8 9" key="1">
    <citation type="journal article" date="2010" name="Stand. Genomic Sci.">
        <title>Complete genome sequence of Conexibacter woesei type strain (ID131577).</title>
        <authorList>
            <person name="Pukall R."/>
            <person name="Lapidus A."/>
            <person name="Glavina Del Rio T."/>
            <person name="Copeland A."/>
            <person name="Tice H."/>
            <person name="Cheng J.-F."/>
            <person name="Lucas S."/>
            <person name="Chen F."/>
            <person name="Nolan M."/>
            <person name="Bruce D."/>
            <person name="Goodwin L."/>
            <person name="Pitluck S."/>
            <person name="Mavromatis K."/>
            <person name="Ivanova N."/>
            <person name="Ovchinnikova G."/>
            <person name="Pati A."/>
            <person name="Chen A."/>
            <person name="Palaniappan K."/>
            <person name="Land M."/>
            <person name="Hauser L."/>
            <person name="Chang Y.-J."/>
            <person name="Jeffries C.D."/>
            <person name="Chain P."/>
            <person name="Meincke L."/>
            <person name="Sims D."/>
            <person name="Brettin T."/>
            <person name="Detter J.C."/>
            <person name="Rohde M."/>
            <person name="Goeker M."/>
            <person name="Bristow J."/>
            <person name="Eisen J.A."/>
            <person name="Markowitz V."/>
            <person name="Kyrpides N.C."/>
            <person name="Klenk H.-P."/>
            <person name="Hugenholtz P."/>
        </authorList>
    </citation>
    <scope>NUCLEOTIDE SEQUENCE [LARGE SCALE GENOMIC DNA]</scope>
    <source>
        <strain evidence="9">DSM 14684 / CIP 108061 / JCM 11494 / NBRC 100937 / ID131577</strain>
    </source>
</reference>
<dbReference type="PANTHER" id="PTHR11579:SF0">
    <property type="entry name" value="PROTEIN-L-ISOASPARTATE(D-ASPARTATE) O-METHYLTRANSFERASE"/>
    <property type="match status" value="1"/>
</dbReference>
<comment type="similarity">
    <text evidence="2 7">Belongs to the methyltransferase superfamily. L-isoaspartyl/D-aspartyl protein methyltransferase family.</text>
</comment>
<organism evidence="8 9">
    <name type="scientific">Conexibacter woesei (strain DSM 14684 / CCUG 47730 / CIP 108061 / JCM 11494 / NBRC 100937 / ID131577)</name>
    <dbReference type="NCBI Taxonomy" id="469383"/>
    <lineage>
        <taxon>Bacteria</taxon>
        <taxon>Bacillati</taxon>
        <taxon>Actinomycetota</taxon>
        <taxon>Thermoleophilia</taxon>
        <taxon>Solirubrobacterales</taxon>
        <taxon>Conexibacteraceae</taxon>
        <taxon>Conexibacter</taxon>
    </lineage>
</organism>
<keyword evidence="6 7" id="KW-0949">S-adenosyl-L-methionine</keyword>
<evidence type="ECO:0000256" key="6">
    <source>
        <dbReference type="ARBA" id="ARBA00022691"/>
    </source>
</evidence>
<keyword evidence="5 7" id="KW-0808">Transferase</keyword>
<feature type="active site" evidence="7">
    <location>
        <position position="56"/>
    </location>
</feature>
<reference evidence="9" key="2">
    <citation type="submission" date="2010-01" db="EMBL/GenBank/DDBJ databases">
        <title>The complete genome of Conexibacter woesei DSM 14684.</title>
        <authorList>
            <consortium name="US DOE Joint Genome Institute (JGI-PGF)"/>
            <person name="Lucas S."/>
            <person name="Copeland A."/>
            <person name="Lapidus A."/>
            <person name="Glavina del Rio T."/>
            <person name="Dalin E."/>
            <person name="Tice H."/>
            <person name="Bruce D."/>
            <person name="Goodwin L."/>
            <person name="Pitluck S."/>
            <person name="Kyrpides N."/>
            <person name="Mavromatis K."/>
            <person name="Ivanova N."/>
            <person name="Mikhailova N."/>
            <person name="Chertkov O."/>
            <person name="Brettin T."/>
            <person name="Detter J.C."/>
            <person name="Han C."/>
            <person name="Larimer F."/>
            <person name="Land M."/>
            <person name="Hauser L."/>
            <person name="Markowitz V."/>
            <person name="Cheng J.-F."/>
            <person name="Hugenholtz P."/>
            <person name="Woyke T."/>
            <person name="Wu D."/>
            <person name="Pukall R."/>
            <person name="Steenblock K."/>
            <person name="Schneider S."/>
            <person name="Klenk H.-P."/>
            <person name="Eisen J.A."/>
        </authorList>
    </citation>
    <scope>NUCLEOTIDE SEQUENCE [LARGE SCALE GENOMIC DNA]</scope>
    <source>
        <strain evidence="9">DSM 14684 / CIP 108061 / JCM 11494 / NBRC 100937 / ID131577</strain>
    </source>
</reference>
<dbReference type="InterPro" id="IPR029063">
    <property type="entry name" value="SAM-dependent_MTases_sf"/>
</dbReference>
<evidence type="ECO:0000313" key="8">
    <source>
        <dbReference type="EMBL" id="ADB48571.1"/>
    </source>
</evidence>
<dbReference type="STRING" id="469383.Cwoe_0135"/>
<dbReference type="PANTHER" id="PTHR11579">
    <property type="entry name" value="PROTEIN-L-ISOASPARTATE O-METHYLTRANSFERASE"/>
    <property type="match status" value="1"/>
</dbReference>
<gene>
    <name evidence="7" type="primary">pcm</name>
    <name evidence="8" type="ordered locus">Cwoe_0135</name>
</gene>
<dbReference type="GO" id="GO:0030091">
    <property type="term" value="P:protein repair"/>
    <property type="evidence" value="ECO:0007669"/>
    <property type="project" value="UniProtKB-UniRule"/>
</dbReference>
<protein>
    <recommendedName>
        <fullName evidence="7">Protein-L-isoaspartate O-methyltransferase</fullName>
        <ecNumber evidence="7">2.1.1.77</ecNumber>
    </recommendedName>
    <alternativeName>
        <fullName evidence="7">L-isoaspartyl protein carboxyl methyltransferase</fullName>
    </alternativeName>
    <alternativeName>
        <fullName evidence="7">Protein L-isoaspartyl methyltransferase</fullName>
    </alternativeName>
    <alternativeName>
        <fullName evidence="7">Protein-beta-aspartate methyltransferase</fullName>
        <shortName evidence="7">PIMT</shortName>
    </alternativeName>
</protein>
<sequence>MDPAAELARSLRSVVADARVLAAIAAVPRELFVPEALRERAYDNVALPIGQGQTISQPLVVARMLEVLDLGPDDDVLDVGTGSGYHAALLARLVRHVWTIERHRRLSAAAEGNLRAAGVENVTVLVGDGSRGLDEQAPFDAINVAAAAWPQVPAALERQLARGGRLVAPVGASGQQLVLVERGADGELRRTALEAVRFVPLIEGEP</sequence>
<comment type="function">
    <text evidence="7">Catalyzes the methyl esterification of L-isoaspartyl residues in peptides and proteins that result from spontaneous decomposition of normal L-aspartyl and L-asparaginyl residues. It plays a role in the repair and/or degradation of damaged proteins.</text>
</comment>
<comment type="subcellular location">
    <subcellularLocation>
        <location evidence="1 7">Cytoplasm</location>
    </subcellularLocation>
</comment>
<dbReference type="EMBL" id="CP001854">
    <property type="protein sequence ID" value="ADB48571.1"/>
    <property type="molecule type" value="Genomic_DNA"/>
</dbReference>
<evidence type="ECO:0000256" key="2">
    <source>
        <dbReference type="ARBA" id="ARBA00005369"/>
    </source>
</evidence>
<keyword evidence="4 7" id="KW-0489">Methyltransferase</keyword>
<proteinExistence type="inferred from homology"/>
<evidence type="ECO:0000313" key="9">
    <source>
        <dbReference type="Proteomes" id="UP000008229"/>
    </source>
</evidence>
<comment type="catalytic activity">
    <reaction evidence="7">
        <text>[protein]-L-isoaspartate + S-adenosyl-L-methionine = [protein]-L-isoaspartate alpha-methyl ester + S-adenosyl-L-homocysteine</text>
        <dbReference type="Rhea" id="RHEA:12705"/>
        <dbReference type="Rhea" id="RHEA-COMP:12143"/>
        <dbReference type="Rhea" id="RHEA-COMP:12144"/>
        <dbReference type="ChEBI" id="CHEBI:57856"/>
        <dbReference type="ChEBI" id="CHEBI:59789"/>
        <dbReference type="ChEBI" id="CHEBI:90596"/>
        <dbReference type="ChEBI" id="CHEBI:90598"/>
        <dbReference type="EC" id="2.1.1.77"/>
    </reaction>
</comment>
<dbReference type="InterPro" id="IPR000682">
    <property type="entry name" value="PCMT"/>
</dbReference>
<dbReference type="Pfam" id="PF01135">
    <property type="entry name" value="PCMT"/>
    <property type="match status" value="1"/>
</dbReference>
<evidence type="ECO:0000256" key="3">
    <source>
        <dbReference type="ARBA" id="ARBA00022490"/>
    </source>
</evidence>
<evidence type="ECO:0000256" key="1">
    <source>
        <dbReference type="ARBA" id="ARBA00004496"/>
    </source>
</evidence>
<dbReference type="GO" id="GO:0005737">
    <property type="term" value="C:cytoplasm"/>
    <property type="evidence" value="ECO:0007669"/>
    <property type="project" value="UniProtKB-SubCell"/>
</dbReference>
<keyword evidence="9" id="KW-1185">Reference proteome</keyword>
<dbReference type="GO" id="GO:0032259">
    <property type="term" value="P:methylation"/>
    <property type="evidence" value="ECO:0007669"/>
    <property type="project" value="UniProtKB-KW"/>
</dbReference>
<dbReference type="Proteomes" id="UP000008229">
    <property type="component" value="Chromosome"/>
</dbReference>
<evidence type="ECO:0000256" key="5">
    <source>
        <dbReference type="ARBA" id="ARBA00022679"/>
    </source>
</evidence>
<dbReference type="PROSITE" id="PS01279">
    <property type="entry name" value="PCMT"/>
    <property type="match status" value="1"/>
</dbReference>
<dbReference type="AlphaFoldDB" id="D3F4Z3"/>
<dbReference type="NCBIfam" id="TIGR00080">
    <property type="entry name" value="pimt"/>
    <property type="match status" value="1"/>
</dbReference>
<dbReference type="HAMAP" id="MF_00090">
    <property type="entry name" value="PIMT"/>
    <property type="match status" value="1"/>
</dbReference>
<dbReference type="OrthoDB" id="4035289at2"/>
<dbReference type="RefSeq" id="WP_012931624.1">
    <property type="nucleotide sequence ID" value="NC_013739.1"/>
</dbReference>
<dbReference type="eggNOG" id="COG2518">
    <property type="taxonomic scope" value="Bacteria"/>
</dbReference>
<dbReference type="GO" id="GO:0004719">
    <property type="term" value="F:protein-L-isoaspartate (D-aspartate) O-methyltransferase activity"/>
    <property type="evidence" value="ECO:0007669"/>
    <property type="project" value="UniProtKB-UniRule"/>
</dbReference>
<evidence type="ECO:0000256" key="4">
    <source>
        <dbReference type="ARBA" id="ARBA00022603"/>
    </source>
</evidence>
<name>D3F4Z3_CONWI</name>
<dbReference type="KEGG" id="cwo:Cwoe_0135"/>
<dbReference type="HOGENOM" id="CLU_055432_2_0_11"/>
<keyword evidence="3 7" id="KW-0963">Cytoplasm</keyword>
<accession>D3F4Z3</accession>